<name>A0A2H4JE36_9CAUD</name>
<proteinExistence type="predicted"/>
<evidence type="ECO:0000256" key="1">
    <source>
        <dbReference type="ARBA" id="ARBA00022801"/>
    </source>
</evidence>
<dbReference type="InterPro" id="IPR043504">
    <property type="entry name" value="Peptidase_S1_PA_chymotrypsin"/>
</dbReference>
<dbReference type="SUPFAM" id="SSF50494">
    <property type="entry name" value="Trypsin-like serine proteases"/>
    <property type="match status" value="1"/>
</dbReference>
<dbReference type="GO" id="GO:0016787">
    <property type="term" value="F:hydrolase activity"/>
    <property type="evidence" value="ECO:0007669"/>
    <property type="project" value="UniProtKB-KW"/>
</dbReference>
<evidence type="ECO:0008006" key="3">
    <source>
        <dbReference type="Google" id="ProtNLM"/>
    </source>
</evidence>
<protein>
    <recommendedName>
        <fullName evidence="3">Trypsin-like peptidase domain containing protein</fullName>
    </recommendedName>
</protein>
<gene>
    <name evidence="2" type="ORF">7F22_8</name>
</gene>
<organism evidence="2">
    <name type="scientific">uncultured Caudovirales phage</name>
    <dbReference type="NCBI Taxonomy" id="2100421"/>
    <lineage>
        <taxon>Viruses</taxon>
        <taxon>Duplodnaviria</taxon>
        <taxon>Heunggongvirae</taxon>
        <taxon>Uroviricota</taxon>
        <taxon>Caudoviricetes</taxon>
        <taxon>Peduoviridae</taxon>
        <taxon>Maltschvirus</taxon>
        <taxon>Maltschvirus maltsch</taxon>
    </lineage>
</organism>
<keyword evidence="1" id="KW-0378">Hydrolase</keyword>
<dbReference type="EMBL" id="MF417992">
    <property type="protein sequence ID" value="ASN72989.1"/>
    <property type="molecule type" value="Genomic_DNA"/>
</dbReference>
<evidence type="ECO:0000313" key="2">
    <source>
        <dbReference type="EMBL" id="ASN72989.1"/>
    </source>
</evidence>
<dbReference type="Gene3D" id="2.40.10.10">
    <property type="entry name" value="Trypsin-like serine proteases"/>
    <property type="match status" value="2"/>
</dbReference>
<dbReference type="Pfam" id="PF13365">
    <property type="entry name" value="Trypsin_2"/>
    <property type="match status" value="1"/>
</dbReference>
<accession>A0A2H4JE36</accession>
<reference evidence="2" key="1">
    <citation type="submission" date="2017-06" db="EMBL/GenBank/DDBJ databases">
        <title>Novel phages from South African skin metaviromes.</title>
        <authorList>
            <person name="van Zyl L.J."/>
            <person name="Abrahams Y."/>
            <person name="Stander E.A."/>
            <person name="Kirby B.M."/>
            <person name="Clavaud C."/>
            <person name="Farcet C."/>
            <person name="Breton L."/>
            <person name="Trindade M.I."/>
        </authorList>
    </citation>
    <scope>NUCLEOTIDE SEQUENCE</scope>
</reference>
<dbReference type="InterPro" id="IPR009003">
    <property type="entry name" value="Peptidase_S1_PA"/>
</dbReference>
<sequence>MDYMSFLSKVVVKITTDRNSSGTGFFYMFVYSEDTSIPVILTNKHVIEGCNSINVILSKNDYFSTESKFVEKEEFSLHNLQNRVMNHPNQDIDLCAIIITDMLEELQKYSIEIDISFLKDSNLPKIDDLENLKFVEEVIMIGYPNGISDTFNNLPVFRKGITATHPAINFDGTPHFLIDMTIVPGSSGSPVFLYNSTGYSTKSGDYIFNGERLMFLGINKAVFIADNYGEIKEIQAPTKLVSHSKIGINLGVIISSLEINEIRKEFDKQLERLEMNKDEN</sequence>